<protein>
    <recommendedName>
        <fullName evidence="4">Cortactin-binding protein-2 N-terminal domain-containing protein</fullName>
    </recommendedName>
</protein>
<dbReference type="AlphaFoldDB" id="A0AA88IP18"/>
<evidence type="ECO:0000313" key="5">
    <source>
        <dbReference type="EMBL" id="KAK2724172.1"/>
    </source>
</evidence>
<evidence type="ECO:0000256" key="3">
    <source>
        <dbReference type="SAM" id="MobiDB-lite"/>
    </source>
</evidence>
<feature type="region of interest" description="Disordered" evidence="3">
    <location>
        <begin position="271"/>
        <end position="323"/>
    </location>
</feature>
<dbReference type="EMBL" id="JAVRJZ010000003">
    <property type="protein sequence ID" value="KAK2724172.1"/>
    <property type="molecule type" value="Genomic_DNA"/>
</dbReference>
<evidence type="ECO:0000256" key="1">
    <source>
        <dbReference type="ARBA" id="ARBA00023054"/>
    </source>
</evidence>
<proteinExistence type="predicted"/>
<accession>A0AA88IP18</accession>
<feature type="compositionally biased region" description="Polar residues" evidence="3">
    <location>
        <begin position="285"/>
        <end position="313"/>
    </location>
</feature>
<reference evidence="5" key="1">
    <citation type="submission" date="2023-07" db="EMBL/GenBank/DDBJ databases">
        <title>Chromosome-level genome assembly of Artemia franciscana.</title>
        <authorList>
            <person name="Jo E."/>
        </authorList>
    </citation>
    <scope>NUCLEOTIDE SEQUENCE</scope>
    <source>
        <tissue evidence="5">Whole body</tissue>
    </source>
</reference>
<keyword evidence="1 2" id="KW-0175">Coiled coil</keyword>
<evidence type="ECO:0000313" key="6">
    <source>
        <dbReference type="Proteomes" id="UP001187531"/>
    </source>
</evidence>
<feature type="compositionally biased region" description="Pro residues" evidence="3">
    <location>
        <begin position="501"/>
        <end position="510"/>
    </location>
</feature>
<feature type="compositionally biased region" description="Polar residues" evidence="3">
    <location>
        <begin position="552"/>
        <end position="563"/>
    </location>
</feature>
<feature type="coiled-coil region" evidence="2">
    <location>
        <begin position="139"/>
        <end position="265"/>
    </location>
</feature>
<sequence length="640" mass="69676">MDEPGSSTENTVKLRPNSRIELTKSELLTLLGNMEAELQARDVVVALLKCERVKQLLVQAKYGQLNWNSPLTALQRDSFAIVGGTVDSAVEGQGIIDETQGALDRLVGQQKNSLKRMVNLLQTVETRHCQELEAERESRLRVEQELKLIRDALEKEKERKKEIILLLLAERKKIIGKLVEERKKTEDLVQILSEEKARMELMAESLEEETRKTLGLESEVEKQQQQLDTERQHFKLQLTKGEKRCKELEATVERLQSELDSFKQNLPATGNYLHQSMQPFPRTSPPLNSKQPPITPPRTVQSNQLSTSRSGSNLARGGSPCVDDLPVPPPAVLVGSTRQNQVVATVNSTPVVLPTTGIAKSVSPNSMGMGLSMGMGMGTIRPLPLNASDAQRKQSSNYHSAAESTQALLAGIEQTLAQVSPDRATARPFPSTNSQSQLAPVTSRVAVQASPGSKVYTTSQGGKVTFHVTTSVATPALATIASNHSSTATIIKKPIPIGRGVPPPVPPNKPSVPLKKDSRSMMSPSRGDSGALHLRSGPPQTLEPGQPISVAVSPQTKGGSQNVKLGITIGKDKIQVSSGQQQQQVSSALSQPQLESLSKELEDFQQLLYSMAATGIFVDWCCQGLMIILCTRQNLFSKKT</sequence>
<comment type="caution">
    <text evidence="5">The sequence shown here is derived from an EMBL/GenBank/DDBJ whole genome shotgun (WGS) entry which is preliminary data.</text>
</comment>
<organism evidence="5 6">
    <name type="scientific">Artemia franciscana</name>
    <name type="common">Brine shrimp</name>
    <name type="synonym">Artemia sanfranciscana</name>
    <dbReference type="NCBI Taxonomy" id="6661"/>
    <lineage>
        <taxon>Eukaryota</taxon>
        <taxon>Metazoa</taxon>
        <taxon>Ecdysozoa</taxon>
        <taxon>Arthropoda</taxon>
        <taxon>Crustacea</taxon>
        <taxon>Branchiopoda</taxon>
        <taxon>Anostraca</taxon>
        <taxon>Artemiidae</taxon>
        <taxon>Artemia</taxon>
    </lineage>
</organism>
<dbReference type="PANTHER" id="PTHR23166:SF5">
    <property type="entry name" value="CTTNBP2 N-TERMINAL-LIKE PROTEIN"/>
    <property type="match status" value="1"/>
</dbReference>
<dbReference type="Proteomes" id="UP001187531">
    <property type="component" value="Unassembled WGS sequence"/>
</dbReference>
<evidence type="ECO:0000256" key="2">
    <source>
        <dbReference type="SAM" id="Coils"/>
    </source>
</evidence>
<dbReference type="Pfam" id="PF09727">
    <property type="entry name" value="CortBP2"/>
    <property type="match status" value="1"/>
</dbReference>
<dbReference type="InterPro" id="IPR050719">
    <property type="entry name" value="Cortactin-Actin_Reg"/>
</dbReference>
<dbReference type="PANTHER" id="PTHR23166">
    <property type="entry name" value="FILAMIN/GPBP-INTERACTING PROTEIN"/>
    <property type="match status" value="1"/>
</dbReference>
<keyword evidence="6" id="KW-1185">Reference proteome</keyword>
<feature type="domain" description="Cortactin-binding protein-2 N-terminal" evidence="4">
    <location>
        <begin position="21"/>
        <end position="128"/>
    </location>
</feature>
<feature type="region of interest" description="Disordered" evidence="3">
    <location>
        <begin position="494"/>
        <end position="563"/>
    </location>
</feature>
<dbReference type="InterPro" id="IPR019131">
    <property type="entry name" value="Cortactin-binding_p2_N"/>
</dbReference>
<name>A0AA88IP18_ARTSF</name>
<evidence type="ECO:0000259" key="4">
    <source>
        <dbReference type="Pfam" id="PF09727"/>
    </source>
</evidence>
<gene>
    <name evidence="5" type="ORF">QYM36_000881</name>
</gene>